<dbReference type="AlphaFoldDB" id="A0A845B3Z3"/>
<reference evidence="2 3" key="1">
    <citation type="submission" date="2019-12" db="EMBL/GenBank/DDBJ databases">
        <title>Genomic-based taxomic classification of the family Erythrobacteraceae.</title>
        <authorList>
            <person name="Xu L."/>
        </authorList>
    </citation>
    <scope>NUCLEOTIDE SEQUENCE [LARGE SCALE GENOMIC DNA]</scope>
    <source>
        <strain evidence="2 3">KCTC 42453</strain>
    </source>
</reference>
<evidence type="ECO:0000313" key="2">
    <source>
        <dbReference type="EMBL" id="MXP44906.1"/>
    </source>
</evidence>
<dbReference type="InterPro" id="IPR021830">
    <property type="entry name" value="DUF3422"/>
</dbReference>
<dbReference type="Pfam" id="PF11902">
    <property type="entry name" value="DUF3422"/>
    <property type="match status" value="1"/>
</dbReference>
<keyword evidence="1" id="KW-0472">Membrane</keyword>
<dbReference type="OrthoDB" id="9767470at2"/>
<keyword evidence="1" id="KW-0812">Transmembrane</keyword>
<accession>A0A845B3Z3</accession>
<keyword evidence="1" id="KW-1133">Transmembrane helix</keyword>
<proteinExistence type="predicted"/>
<feature type="transmembrane region" description="Helical" evidence="1">
    <location>
        <begin position="390"/>
        <end position="407"/>
    </location>
</feature>
<keyword evidence="3" id="KW-1185">Reference proteome</keyword>
<feature type="transmembrane region" description="Helical" evidence="1">
    <location>
        <begin position="358"/>
        <end position="384"/>
    </location>
</feature>
<protein>
    <submittedName>
        <fullName evidence="2">DUF3422 family protein</fullName>
    </submittedName>
</protein>
<dbReference type="EMBL" id="WTYL01000002">
    <property type="protein sequence ID" value="MXP44906.1"/>
    <property type="molecule type" value="Genomic_DNA"/>
</dbReference>
<name>A0A845B3Z3_9SPHN</name>
<organism evidence="2 3">
    <name type="scientific">Allopontixanthobacter sediminis</name>
    <dbReference type="NCBI Taxonomy" id="1689985"/>
    <lineage>
        <taxon>Bacteria</taxon>
        <taxon>Pseudomonadati</taxon>
        <taxon>Pseudomonadota</taxon>
        <taxon>Alphaproteobacteria</taxon>
        <taxon>Sphingomonadales</taxon>
        <taxon>Erythrobacteraceae</taxon>
        <taxon>Allopontixanthobacter</taxon>
    </lineage>
</organism>
<gene>
    <name evidence="2" type="ORF">GRI65_10600</name>
</gene>
<dbReference type="RefSeq" id="WP_160756439.1">
    <property type="nucleotide sequence ID" value="NZ_WTYL01000002.1"/>
</dbReference>
<dbReference type="Proteomes" id="UP000431922">
    <property type="component" value="Unassembled WGS sequence"/>
</dbReference>
<sequence length="423" mass="47559">MRPDDHPLRQWAVDEMHLRRFAPVPPHCEIFQSVRLIEAQDRDREDRMLIGDKPPFDEWRLASRDATGSHAGGIIFLWERHTEASTLTLIFPHECPADVRAPYIAWMEQWVGSVVRATRVFVIPDQDEVNNISAAKGMDVSDQVCSDVNGGIRIWSDFSLRDDGYGRLIVSAGNVSDAERGRIVQRLQELGNYRNLALLGLSTVQHYGPQADKLEEELSDHADRVARMQDSAQDDRLLQELIEISSRLEVIRSATGFRLSATAAYADVAADRLQALEVRPVPNRQSLAEFTERRLVPAARTCAVFTDRLARIAERISRVMHTLDVRVDTRIKAQNLILTKRMERSIQLQFRLQSLIEALSVIAAAYYLIGLVKFLVAGAAAWPFGSTTDLVIGAITIPAIAAIYAFVRHSRGNVLKEEDLDTD</sequence>
<comment type="caution">
    <text evidence="2">The sequence shown here is derived from an EMBL/GenBank/DDBJ whole genome shotgun (WGS) entry which is preliminary data.</text>
</comment>
<evidence type="ECO:0000256" key="1">
    <source>
        <dbReference type="SAM" id="Phobius"/>
    </source>
</evidence>
<evidence type="ECO:0000313" key="3">
    <source>
        <dbReference type="Proteomes" id="UP000431922"/>
    </source>
</evidence>